<keyword evidence="6" id="KW-0560">Oxidoreductase</keyword>
<evidence type="ECO:0000256" key="1">
    <source>
        <dbReference type="ARBA" id="ARBA00001917"/>
    </source>
</evidence>
<evidence type="ECO:0000256" key="2">
    <source>
        <dbReference type="ARBA" id="ARBA00022630"/>
    </source>
</evidence>
<evidence type="ECO:0000256" key="5">
    <source>
        <dbReference type="ARBA" id="ARBA00022694"/>
    </source>
</evidence>
<keyword evidence="5" id="KW-0819">tRNA processing</keyword>
<protein>
    <recommendedName>
        <fullName evidence="11">DUS-like FMN-binding domain-containing protein</fullName>
    </recommendedName>
</protein>
<dbReference type="GO" id="GO:0006397">
    <property type="term" value="P:mRNA processing"/>
    <property type="evidence" value="ECO:0007669"/>
    <property type="project" value="UniProtKB-KW"/>
</dbReference>
<evidence type="ECO:0000313" key="12">
    <source>
        <dbReference type="EMBL" id="ODQ82507.1"/>
    </source>
</evidence>
<keyword evidence="13" id="KW-1185">Reference proteome</keyword>
<keyword evidence="3" id="KW-0288">FMN</keyword>
<dbReference type="AlphaFoldDB" id="A0A1E3QZJ5"/>
<evidence type="ECO:0000259" key="11">
    <source>
        <dbReference type="Pfam" id="PF01207"/>
    </source>
</evidence>
<comment type="catalytic activity">
    <reaction evidence="9">
        <text>a 5,6-dihydrouridine in mRNA + NADP(+) = a uridine in mRNA + NADPH + H(+)</text>
        <dbReference type="Rhea" id="RHEA:69855"/>
        <dbReference type="Rhea" id="RHEA-COMP:14658"/>
        <dbReference type="Rhea" id="RHEA-COMP:17789"/>
        <dbReference type="ChEBI" id="CHEBI:15378"/>
        <dbReference type="ChEBI" id="CHEBI:57783"/>
        <dbReference type="ChEBI" id="CHEBI:58349"/>
        <dbReference type="ChEBI" id="CHEBI:65315"/>
        <dbReference type="ChEBI" id="CHEBI:74443"/>
    </reaction>
    <physiologicalReaction direction="right-to-left" evidence="9">
        <dbReference type="Rhea" id="RHEA:69857"/>
    </physiologicalReaction>
</comment>
<organism evidence="12 13">
    <name type="scientific">Babjeviella inositovora NRRL Y-12698</name>
    <dbReference type="NCBI Taxonomy" id="984486"/>
    <lineage>
        <taxon>Eukaryota</taxon>
        <taxon>Fungi</taxon>
        <taxon>Dikarya</taxon>
        <taxon>Ascomycota</taxon>
        <taxon>Saccharomycotina</taxon>
        <taxon>Pichiomycetes</taxon>
        <taxon>Serinales incertae sedis</taxon>
        <taxon>Babjeviella</taxon>
    </lineage>
</organism>
<evidence type="ECO:0000256" key="10">
    <source>
        <dbReference type="SAM" id="MobiDB-lite"/>
    </source>
</evidence>
<dbReference type="STRING" id="984486.A0A1E3QZJ5"/>
<evidence type="ECO:0000256" key="6">
    <source>
        <dbReference type="ARBA" id="ARBA00023002"/>
    </source>
</evidence>
<evidence type="ECO:0000256" key="9">
    <source>
        <dbReference type="ARBA" id="ARBA00049447"/>
    </source>
</evidence>
<keyword evidence="2" id="KW-0285">Flavoprotein</keyword>
<name>A0A1E3QZJ5_9ASCO</name>
<accession>A0A1E3QZJ5</accession>
<dbReference type="PANTHER" id="PTHR45936:SF1">
    <property type="entry name" value="TRNA-DIHYDROURIDINE(20) SYNTHASE [NAD(P)+]-LIKE"/>
    <property type="match status" value="1"/>
</dbReference>
<dbReference type="Pfam" id="PF01207">
    <property type="entry name" value="Dus"/>
    <property type="match status" value="1"/>
</dbReference>
<reference evidence="13" key="1">
    <citation type="submission" date="2016-05" db="EMBL/GenBank/DDBJ databases">
        <title>Comparative genomics of biotechnologically important yeasts.</title>
        <authorList>
            <consortium name="DOE Joint Genome Institute"/>
            <person name="Riley R."/>
            <person name="Haridas S."/>
            <person name="Wolfe K.H."/>
            <person name="Lopes M.R."/>
            <person name="Hittinger C.T."/>
            <person name="Goker M."/>
            <person name="Salamov A."/>
            <person name="Wisecaver J."/>
            <person name="Long T.M."/>
            <person name="Aerts A.L."/>
            <person name="Barry K."/>
            <person name="Choi C."/>
            <person name="Clum A."/>
            <person name="Coughlan A.Y."/>
            <person name="Deshpande S."/>
            <person name="Douglass A.P."/>
            <person name="Hanson S.J."/>
            <person name="Klenk H.-P."/>
            <person name="Labutti K."/>
            <person name="Lapidus A."/>
            <person name="Lindquist E."/>
            <person name="Lipzen A."/>
            <person name="Meier-Kolthoff J.P."/>
            <person name="Ohm R.A."/>
            <person name="Otillar R.P."/>
            <person name="Pangilinan J."/>
            <person name="Peng Y."/>
            <person name="Rokas A."/>
            <person name="Rosa C.A."/>
            <person name="Scheuner C."/>
            <person name="Sibirny A.A."/>
            <person name="Slot J.C."/>
            <person name="Stielow J.B."/>
            <person name="Sun H."/>
            <person name="Kurtzman C.P."/>
            <person name="Blackwell M."/>
            <person name="Grigoriev I.V."/>
            <person name="Jeffries T.W."/>
        </authorList>
    </citation>
    <scope>NUCLEOTIDE SEQUENCE [LARGE SCALE GENOMIC DNA]</scope>
    <source>
        <strain evidence="13">NRRL Y-12698</strain>
    </source>
</reference>
<dbReference type="InterPro" id="IPR052582">
    <property type="entry name" value="tRNA-DUS-like"/>
</dbReference>
<feature type="region of interest" description="Disordered" evidence="10">
    <location>
        <begin position="343"/>
        <end position="372"/>
    </location>
</feature>
<evidence type="ECO:0000313" key="13">
    <source>
        <dbReference type="Proteomes" id="UP000094336"/>
    </source>
</evidence>
<dbReference type="Proteomes" id="UP000094336">
    <property type="component" value="Unassembled WGS sequence"/>
</dbReference>
<dbReference type="OrthoDB" id="10262250at2759"/>
<dbReference type="GO" id="GO:0005737">
    <property type="term" value="C:cytoplasm"/>
    <property type="evidence" value="ECO:0007669"/>
    <property type="project" value="TreeGrafter"/>
</dbReference>
<dbReference type="PANTHER" id="PTHR45936">
    <property type="entry name" value="TRNA-DIHYDROURIDINE(20) SYNTHASE [NAD(P)+]-LIKE"/>
    <property type="match status" value="1"/>
</dbReference>
<dbReference type="SUPFAM" id="SSF51395">
    <property type="entry name" value="FMN-linked oxidoreductases"/>
    <property type="match status" value="1"/>
</dbReference>
<dbReference type="GO" id="GO:0050660">
    <property type="term" value="F:flavin adenine dinucleotide binding"/>
    <property type="evidence" value="ECO:0007669"/>
    <property type="project" value="InterPro"/>
</dbReference>
<dbReference type="CDD" id="cd02801">
    <property type="entry name" value="DUS_like_FMN"/>
    <property type="match status" value="1"/>
</dbReference>
<comment type="cofactor">
    <cofactor evidence="1">
        <name>FMN</name>
        <dbReference type="ChEBI" id="CHEBI:58210"/>
    </cofactor>
</comment>
<gene>
    <name evidence="12" type="ORF">BABINDRAFT_164288</name>
</gene>
<sequence length="372" mass="40835">MVNYTGKFVLAPMVRAGELPNRLLALKHGADLVWGPEIIDKKLVQCERFNNTELGTVDYLSKTGNLKVPGVSNLVFRTVPSLEAGKLIFQMGTADPELAVQAAKIVINDVAGIDVNAGCPKHFSVHAGMGAALLKTPERLVNILTSLVNEVGLVYNKPISVKIRVLEDEKSTLELVNRLVKTGISNLTVHCRRREMRNTEAPIREYMPAIIESCRASKVSCIINGSVKSYQDYRDIQKTYGPDIGAMIATCAETNASCFSPEPVSWAKLTKEFVEIATKYNNHVSNTKYCLTSIVPGKTKYYQLIARSKTPEAIADVVKSFDDEGKSVEQVEAKVVTVEPLTKPARHPIEGETSTKRKLDAEAEISAKKQAC</sequence>
<evidence type="ECO:0000256" key="8">
    <source>
        <dbReference type="ARBA" id="ARBA00048342"/>
    </source>
</evidence>
<keyword evidence="7" id="KW-0520">NAD</keyword>
<comment type="catalytic activity">
    <reaction evidence="8">
        <text>a 5,6-dihydrouridine in mRNA + NAD(+) = a uridine in mRNA + NADH + H(+)</text>
        <dbReference type="Rhea" id="RHEA:69851"/>
        <dbReference type="Rhea" id="RHEA-COMP:14658"/>
        <dbReference type="Rhea" id="RHEA-COMP:17789"/>
        <dbReference type="ChEBI" id="CHEBI:15378"/>
        <dbReference type="ChEBI" id="CHEBI:57540"/>
        <dbReference type="ChEBI" id="CHEBI:57945"/>
        <dbReference type="ChEBI" id="CHEBI:65315"/>
        <dbReference type="ChEBI" id="CHEBI:74443"/>
    </reaction>
    <physiologicalReaction direction="right-to-left" evidence="8">
        <dbReference type="Rhea" id="RHEA:69853"/>
    </physiologicalReaction>
</comment>
<dbReference type="GO" id="GO:0017150">
    <property type="term" value="F:tRNA dihydrouridine synthase activity"/>
    <property type="evidence" value="ECO:0007669"/>
    <property type="project" value="InterPro"/>
</dbReference>
<evidence type="ECO:0000256" key="3">
    <source>
        <dbReference type="ARBA" id="ARBA00022643"/>
    </source>
</evidence>
<dbReference type="EMBL" id="KV454426">
    <property type="protein sequence ID" value="ODQ82507.1"/>
    <property type="molecule type" value="Genomic_DNA"/>
</dbReference>
<dbReference type="InterPro" id="IPR018517">
    <property type="entry name" value="tRNA_hU_synthase_CS"/>
</dbReference>
<evidence type="ECO:0000256" key="4">
    <source>
        <dbReference type="ARBA" id="ARBA00022664"/>
    </source>
</evidence>
<dbReference type="InterPro" id="IPR013785">
    <property type="entry name" value="Aldolase_TIM"/>
</dbReference>
<feature type="domain" description="DUS-like FMN-binding" evidence="11">
    <location>
        <begin position="32"/>
        <end position="327"/>
    </location>
</feature>
<dbReference type="GeneID" id="30148096"/>
<dbReference type="RefSeq" id="XP_018987835.1">
    <property type="nucleotide sequence ID" value="XM_019130243.1"/>
</dbReference>
<evidence type="ECO:0000256" key="7">
    <source>
        <dbReference type="ARBA" id="ARBA00023027"/>
    </source>
</evidence>
<proteinExistence type="predicted"/>
<dbReference type="Gene3D" id="3.20.20.70">
    <property type="entry name" value="Aldolase class I"/>
    <property type="match status" value="1"/>
</dbReference>
<feature type="compositionally biased region" description="Basic and acidic residues" evidence="10">
    <location>
        <begin position="347"/>
        <end position="372"/>
    </location>
</feature>
<dbReference type="InterPro" id="IPR035587">
    <property type="entry name" value="DUS-like_FMN-bd"/>
</dbReference>
<dbReference type="PROSITE" id="PS01136">
    <property type="entry name" value="UPF0034"/>
    <property type="match status" value="1"/>
</dbReference>
<keyword evidence="4" id="KW-0507">mRNA processing</keyword>